<dbReference type="Proteomes" id="UP000199580">
    <property type="component" value="Unassembled WGS sequence"/>
</dbReference>
<accession>A0A1G9BHE9</accession>
<dbReference type="GO" id="GO:0016787">
    <property type="term" value="F:hydrolase activity"/>
    <property type="evidence" value="ECO:0007669"/>
    <property type="project" value="UniProtKB-KW"/>
</dbReference>
<dbReference type="PANTHER" id="PTHR48081">
    <property type="entry name" value="AB HYDROLASE SUPERFAMILY PROTEIN C4A8.06C"/>
    <property type="match status" value="1"/>
</dbReference>
<evidence type="ECO:0000259" key="2">
    <source>
        <dbReference type="Pfam" id="PF20434"/>
    </source>
</evidence>
<evidence type="ECO:0000313" key="4">
    <source>
        <dbReference type="Proteomes" id="UP000199580"/>
    </source>
</evidence>
<dbReference type="OrthoDB" id="9777975at2"/>
<evidence type="ECO:0000256" key="1">
    <source>
        <dbReference type="ARBA" id="ARBA00022801"/>
    </source>
</evidence>
<dbReference type="InterPro" id="IPR029058">
    <property type="entry name" value="AB_hydrolase_fold"/>
</dbReference>
<evidence type="ECO:0000313" key="3">
    <source>
        <dbReference type="EMBL" id="SDK38922.1"/>
    </source>
</evidence>
<gene>
    <name evidence="3" type="ORF">SAMN04487935_3224</name>
</gene>
<dbReference type="EMBL" id="FNEZ01000006">
    <property type="protein sequence ID" value="SDK38922.1"/>
    <property type="molecule type" value="Genomic_DNA"/>
</dbReference>
<dbReference type="Gene3D" id="3.40.50.1820">
    <property type="entry name" value="alpha/beta hydrolase"/>
    <property type="match status" value="1"/>
</dbReference>
<keyword evidence="4" id="KW-1185">Reference proteome</keyword>
<name>A0A1G9BHE9_9FLAO</name>
<keyword evidence="1" id="KW-0378">Hydrolase</keyword>
<reference evidence="3 4" key="1">
    <citation type="submission" date="2016-10" db="EMBL/GenBank/DDBJ databases">
        <authorList>
            <person name="de Groot N.N."/>
        </authorList>
    </citation>
    <scope>NUCLEOTIDE SEQUENCE [LARGE SCALE GENOMIC DNA]</scope>
    <source>
        <strain evidence="3 4">CGMCC 1.10076</strain>
    </source>
</reference>
<dbReference type="PANTHER" id="PTHR48081:SF13">
    <property type="entry name" value="ALPHA_BETA HYDROLASE"/>
    <property type="match status" value="1"/>
</dbReference>
<protein>
    <submittedName>
        <fullName evidence="3">Acetyl esterase/lipase</fullName>
    </submittedName>
</protein>
<organism evidence="3 4">
    <name type="scientific">Flavobacterium noncentrifugens</name>
    <dbReference type="NCBI Taxonomy" id="1128970"/>
    <lineage>
        <taxon>Bacteria</taxon>
        <taxon>Pseudomonadati</taxon>
        <taxon>Bacteroidota</taxon>
        <taxon>Flavobacteriia</taxon>
        <taxon>Flavobacteriales</taxon>
        <taxon>Flavobacteriaceae</taxon>
        <taxon>Flavobacterium</taxon>
    </lineage>
</organism>
<feature type="domain" description="BD-FAE-like" evidence="2">
    <location>
        <begin position="47"/>
        <end position="238"/>
    </location>
</feature>
<dbReference type="STRING" id="1128970.SAMN04487935_3224"/>
<proteinExistence type="predicted"/>
<dbReference type="SUPFAM" id="SSF53474">
    <property type="entry name" value="alpha/beta-Hydrolases"/>
    <property type="match status" value="1"/>
</dbReference>
<dbReference type="Pfam" id="PF20434">
    <property type="entry name" value="BD-FAE"/>
    <property type="match status" value="1"/>
</dbReference>
<dbReference type="AlphaFoldDB" id="A0A1G9BHE9"/>
<dbReference type="RefSeq" id="WP_139171787.1">
    <property type="nucleotide sequence ID" value="NZ_BKAI01000014.1"/>
</dbReference>
<dbReference type="InterPro" id="IPR050300">
    <property type="entry name" value="GDXG_lipolytic_enzyme"/>
</dbReference>
<sequence>MKMYLILFIMTALWSCSEDDKNSETPAKLEAQTLLNVSYGADPQQKIDIYLPERMNNNTTKVLFLVHGGGWSGGSKEDMTASVAIAKQLFPDHAFVNIGYRLATTASPAYPKQINDIQAAVSHMENGGFNLSKQYAFLGVSAGGHLSMLYSYHFDPEHHVQAICNIVGPSDFNDPAYAESPLADQLFVYVTSDITPQFLSEVSPITHINSLSAPTIQFMGNADPLVPISQGQRLQAKLDVMDVPNELHIYNAEHGNFSPADTQDIYTKLGIFFSAHF</sequence>
<dbReference type="InterPro" id="IPR049492">
    <property type="entry name" value="BD-FAE-like_dom"/>
</dbReference>